<dbReference type="Proteomes" id="UP001156601">
    <property type="component" value="Unassembled WGS sequence"/>
</dbReference>
<dbReference type="AlphaFoldDB" id="A0AA37WKA2"/>
<accession>A0AA37WKA2</accession>
<keyword evidence="2" id="KW-1185">Reference proteome</keyword>
<reference evidence="1" key="1">
    <citation type="journal article" date="2014" name="Int. J. Syst. Evol. Microbiol.">
        <title>Complete genome sequence of Corynebacterium casei LMG S-19264T (=DSM 44701T), isolated from a smear-ripened cheese.</title>
        <authorList>
            <consortium name="US DOE Joint Genome Institute (JGI-PGF)"/>
            <person name="Walter F."/>
            <person name="Albersmeier A."/>
            <person name="Kalinowski J."/>
            <person name="Ruckert C."/>
        </authorList>
    </citation>
    <scope>NUCLEOTIDE SEQUENCE</scope>
    <source>
        <strain evidence="1">NBRC 110023</strain>
    </source>
</reference>
<dbReference type="EMBL" id="BSOT01000005">
    <property type="protein sequence ID" value="GLR71239.1"/>
    <property type="molecule type" value="Genomic_DNA"/>
</dbReference>
<evidence type="ECO:0000313" key="1">
    <source>
        <dbReference type="EMBL" id="GLR71239.1"/>
    </source>
</evidence>
<organism evidence="1 2">
    <name type="scientific">Agaribacter marinus</name>
    <dbReference type="NCBI Taxonomy" id="1431249"/>
    <lineage>
        <taxon>Bacteria</taxon>
        <taxon>Pseudomonadati</taxon>
        <taxon>Pseudomonadota</taxon>
        <taxon>Gammaproteobacteria</taxon>
        <taxon>Alteromonadales</taxon>
        <taxon>Alteromonadaceae</taxon>
        <taxon>Agaribacter</taxon>
    </lineage>
</organism>
<sequence>MNKASTPFTSFVFEYAIALTGKKTEFFVHFFDEDSIAPLNYILHSTIPPEYTFDGIKNEYSTFKDSNSVVLTCSFWYLKEGRCLVTAMNYKAEVKGDKLYYSHSIMPRERFEWLENSGFKLAEELTKYNWSATNVKGMIDLVQIEAERSE</sequence>
<comment type="caution">
    <text evidence="1">The sequence shown here is derived from an EMBL/GenBank/DDBJ whole genome shotgun (WGS) entry which is preliminary data.</text>
</comment>
<dbReference type="RefSeq" id="WP_284217529.1">
    <property type="nucleotide sequence ID" value="NZ_BSOT01000005.1"/>
</dbReference>
<gene>
    <name evidence="1" type="ORF">GCM10007852_21470</name>
</gene>
<protein>
    <submittedName>
        <fullName evidence="1">Uncharacterized protein</fullName>
    </submittedName>
</protein>
<proteinExistence type="predicted"/>
<evidence type="ECO:0000313" key="2">
    <source>
        <dbReference type="Proteomes" id="UP001156601"/>
    </source>
</evidence>
<name>A0AA37WKA2_9ALTE</name>
<reference evidence="1" key="2">
    <citation type="submission" date="2023-01" db="EMBL/GenBank/DDBJ databases">
        <title>Draft genome sequence of Agaribacter marinus strain NBRC 110023.</title>
        <authorList>
            <person name="Sun Q."/>
            <person name="Mori K."/>
        </authorList>
    </citation>
    <scope>NUCLEOTIDE SEQUENCE</scope>
    <source>
        <strain evidence="1">NBRC 110023</strain>
    </source>
</reference>